<proteinExistence type="predicted"/>
<evidence type="ECO:0000313" key="3">
    <source>
        <dbReference type="EMBL" id="GMA37601.1"/>
    </source>
</evidence>
<dbReference type="InterPro" id="IPR008984">
    <property type="entry name" value="SMAD_FHA_dom_sf"/>
</dbReference>
<dbReference type="PROSITE" id="PS50006">
    <property type="entry name" value="FHA_DOMAIN"/>
    <property type="match status" value="1"/>
</dbReference>
<keyword evidence="4" id="KW-1185">Reference proteome</keyword>
<dbReference type="InterPro" id="IPR000253">
    <property type="entry name" value="FHA_dom"/>
</dbReference>
<feature type="domain" description="FHA" evidence="2">
    <location>
        <begin position="64"/>
        <end position="113"/>
    </location>
</feature>
<gene>
    <name evidence="3" type="ORF">GCM10025876_38050</name>
</gene>
<dbReference type="Proteomes" id="UP001157125">
    <property type="component" value="Unassembled WGS sequence"/>
</dbReference>
<protein>
    <recommendedName>
        <fullName evidence="2">FHA domain-containing protein</fullName>
    </recommendedName>
</protein>
<evidence type="ECO:0000313" key="4">
    <source>
        <dbReference type="Proteomes" id="UP001157125"/>
    </source>
</evidence>
<accession>A0ABQ6IIQ2</accession>
<name>A0ABQ6IIQ2_9MICO</name>
<dbReference type="EMBL" id="BSUN01000001">
    <property type="protein sequence ID" value="GMA37601.1"/>
    <property type="molecule type" value="Genomic_DNA"/>
</dbReference>
<evidence type="ECO:0000259" key="2">
    <source>
        <dbReference type="PROSITE" id="PS50006"/>
    </source>
</evidence>
<evidence type="ECO:0000256" key="1">
    <source>
        <dbReference type="ARBA" id="ARBA00022553"/>
    </source>
</evidence>
<dbReference type="Pfam" id="PF00498">
    <property type="entry name" value="FHA"/>
    <property type="match status" value="1"/>
</dbReference>
<dbReference type="Gene3D" id="2.60.200.20">
    <property type="match status" value="1"/>
</dbReference>
<sequence>MTYDESPVERTMSLDAHINAEDAPARLSTQDDAAIDALDENCALLIVHHGPNQGARFLLDVDLTTAGRSVSSDIFLDDVTVSREHVQFVRTGSTFTVKDAGSLNGTYVNREARQRARAGGR</sequence>
<comment type="caution">
    <text evidence="3">The sequence shown here is derived from an EMBL/GenBank/DDBJ whole genome shotgun (WGS) entry which is preliminary data.</text>
</comment>
<dbReference type="SMART" id="SM00240">
    <property type="entry name" value="FHA"/>
    <property type="match status" value="1"/>
</dbReference>
<reference evidence="4" key="1">
    <citation type="journal article" date="2019" name="Int. J. Syst. Evol. Microbiol.">
        <title>The Global Catalogue of Microorganisms (GCM) 10K type strain sequencing project: providing services to taxonomists for standard genome sequencing and annotation.</title>
        <authorList>
            <consortium name="The Broad Institute Genomics Platform"/>
            <consortium name="The Broad Institute Genome Sequencing Center for Infectious Disease"/>
            <person name="Wu L."/>
            <person name="Ma J."/>
        </authorList>
    </citation>
    <scope>NUCLEOTIDE SEQUENCE [LARGE SCALE GENOMIC DNA]</scope>
    <source>
        <strain evidence="4">NBRC 112299</strain>
    </source>
</reference>
<keyword evidence="1" id="KW-0597">Phosphoprotein</keyword>
<dbReference type="RefSeq" id="WP_431308382.1">
    <property type="nucleotide sequence ID" value="NZ_BSUN01000001.1"/>
</dbReference>
<organism evidence="3 4">
    <name type="scientific">Demequina litorisediminis</name>
    <dbReference type="NCBI Taxonomy" id="1849022"/>
    <lineage>
        <taxon>Bacteria</taxon>
        <taxon>Bacillati</taxon>
        <taxon>Actinomycetota</taxon>
        <taxon>Actinomycetes</taxon>
        <taxon>Micrococcales</taxon>
        <taxon>Demequinaceae</taxon>
        <taxon>Demequina</taxon>
    </lineage>
</organism>
<dbReference type="SUPFAM" id="SSF49879">
    <property type="entry name" value="SMAD/FHA domain"/>
    <property type="match status" value="1"/>
</dbReference>